<dbReference type="AlphaFoldDB" id="A0AAN9KHW1"/>
<reference evidence="1 2" key="1">
    <citation type="submission" date="2024-01" db="EMBL/GenBank/DDBJ databases">
        <title>The genomes of 5 underutilized Papilionoideae crops provide insights into root nodulation and disease resistanc.</title>
        <authorList>
            <person name="Jiang F."/>
        </authorList>
    </citation>
    <scope>NUCLEOTIDE SEQUENCE [LARGE SCALE GENOMIC DNA]</scope>
    <source>
        <strain evidence="1">LVBAO_FW01</strain>
        <tissue evidence="1">Leaves</tissue>
    </source>
</reference>
<protein>
    <submittedName>
        <fullName evidence="1">Uncharacterized protein</fullName>
    </submittedName>
</protein>
<proteinExistence type="predicted"/>
<evidence type="ECO:0000313" key="2">
    <source>
        <dbReference type="Proteomes" id="UP001367508"/>
    </source>
</evidence>
<name>A0AAN9KHW1_CANGL</name>
<gene>
    <name evidence="1" type="ORF">VNO77_34696</name>
</gene>
<dbReference type="Proteomes" id="UP001367508">
    <property type="component" value="Unassembled WGS sequence"/>
</dbReference>
<sequence length="76" mass="9129">MYTNQCLSSSTTYYRGPIVFPKAKCMASYHRARLHKFWIAPDREASKTRLDNGFGRRENKEVYELRQWMCVTYLKK</sequence>
<dbReference type="EMBL" id="JAYMYQ010000008">
    <property type="protein sequence ID" value="KAK7316044.1"/>
    <property type="molecule type" value="Genomic_DNA"/>
</dbReference>
<evidence type="ECO:0000313" key="1">
    <source>
        <dbReference type="EMBL" id="KAK7316044.1"/>
    </source>
</evidence>
<organism evidence="1 2">
    <name type="scientific">Canavalia gladiata</name>
    <name type="common">Sword bean</name>
    <name type="synonym">Dolichos gladiatus</name>
    <dbReference type="NCBI Taxonomy" id="3824"/>
    <lineage>
        <taxon>Eukaryota</taxon>
        <taxon>Viridiplantae</taxon>
        <taxon>Streptophyta</taxon>
        <taxon>Embryophyta</taxon>
        <taxon>Tracheophyta</taxon>
        <taxon>Spermatophyta</taxon>
        <taxon>Magnoliopsida</taxon>
        <taxon>eudicotyledons</taxon>
        <taxon>Gunneridae</taxon>
        <taxon>Pentapetalae</taxon>
        <taxon>rosids</taxon>
        <taxon>fabids</taxon>
        <taxon>Fabales</taxon>
        <taxon>Fabaceae</taxon>
        <taxon>Papilionoideae</taxon>
        <taxon>50 kb inversion clade</taxon>
        <taxon>NPAAA clade</taxon>
        <taxon>indigoferoid/millettioid clade</taxon>
        <taxon>Phaseoleae</taxon>
        <taxon>Canavalia</taxon>
    </lineage>
</organism>
<comment type="caution">
    <text evidence="1">The sequence shown here is derived from an EMBL/GenBank/DDBJ whole genome shotgun (WGS) entry which is preliminary data.</text>
</comment>
<accession>A0AAN9KHW1</accession>
<keyword evidence="2" id="KW-1185">Reference proteome</keyword>